<dbReference type="GO" id="GO:0005506">
    <property type="term" value="F:iron ion binding"/>
    <property type="evidence" value="ECO:0007669"/>
    <property type="project" value="InterPro"/>
</dbReference>
<keyword evidence="2" id="KW-0479">Metal-binding</keyword>
<proteinExistence type="inferred from homology"/>
<name>A0A438BX83_VITVI</name>
<dbReference type="EMBL" id="QGNW01002598">
    <property type="protein sequence ID" value="RVW15624.1"/>
    <property type="molecule type" value="Genomic_DNA"/>
</dbReference>
<evidence type="ECO:0000313" key="5">
    <source>
        <dbReference type="Proteomes" id="UP000288805"/>
    </source>
</evidence>
<evidence type="ECO:0000256" key="3">
    <source>
        <dbReference type="ARBA" id="ARBA00023004"/>
    </source>
</evidence>
<dbReference type="Gene3D" id="1.10.630.10">
    <property type="entry name" value="Cytochrome P450"/>
    <property type="match status" value="1"/>
</dbReference>
<protein>
    <submittedName>
        <fullName evidence="4">Ent-kaurenoic acid oxidase 1</fullName>
    </submittedName>
</protein>
<dbReference type="AlphaFoldDB" id="A0A438BX83"/>
<dbReference type="PANTHER" id="PTHR24286:SF356">
    <property type="entry name" value="ENT-KAURENOIC ACID OXIDASE 2"/>
    <property type="match status" value="1"/>
</dbReference>
<dbReference type="Proteomes" id="UP000288805">
    <property type="component" value="Unassembled WGS sequence"/>
</dbReference>
<evidence type="ECO:0000256" key="2">
    <source>
        <dbReference type="ARBA" id="ARBA00022723"/>
    </source>
</evidence>
<reference evidence="4 5" key="1">
    <citation type="journal article" date="2018" name="PLoS Genet.">
        <title>Population sequencing reveals clonal diversity and ancestral inbreeding in the grapevine cultivar Chardonnay.</title>
        <authorList>
            <person name="Roach M.J."/>
            <person name="Johnson D.L."/>
            <person name="Bohlmann J."/>
            <person name="van Vuuren H.J."/>
            <person name="Jones S.J."/>
            <person name="Pretorius I.S."/>
            <person name="Schmidt S.A."/>
            <person name="Borneman A.R."/>
        </authorList>
    </citation>
    <scope>NUCLEOTIDE SEQUENCE [LARGE SCALE GENOMIC DNA]</scope>
    <source>
        <strain evidence="5">cv. Chardonnay</strain>
        <tissue evidence="4">Leaf</tissue>
    </source>
</reference>
<dbReference type="PANTHER" id="PTHR24286">
    <property type="entry name" value="CYTOCHROME P450 26"/>
    <property type="match status" value="1"/>
</dbReference>
<dbReference type="GO" id="GO:0020037">
    <property type="term" value="F:heme binding"/>
    <property type="evidence" value="ECO:0007669"/>
    <property type="project" value="InterPro"/>
</dbReference>
<dbReference type="SUPFAM" id="SSF48264">
    <property type="entry name" value="Cytochrome P450"/>
    <property type="match status" value="1"/>
</dbReference>
<dbReference type="GO" id="GO:0016705">
    <property type="term" value="F:oxidoreductase activity, acting on paired donors, with incorporation or reduction of molecular oxygen"/>
    <property type="evidence" value="ECO:0007669"/>
    <property type="project" value="InterPro"/>
</dbReference>
<dbReference type="InterPro" id="IPR036396">
    <property type="entry name" value="Cyt_P450_sf"/>
</dbReference>
<accession>A0A438BX83</accession>
<dbReference type="GO" id="GO:0004497">
    <property type="term" value="F:monooxygenase activity"/>
    <property type="evidence" value="ECO:0007669"/>
    <property type="project" value="InterPro"/>
</dbReference>
<evidence type="ECO:0000256" key="1">
    <source>
        <dbReference type="ARBA" id="ARBA00010617"/>
    </source>
</evidence>
<comment type="caution">
    <text evidence="4">The sequence shown here is derived from an EMBL/GenBank/DDBJ whole genome shotgun (WGS) entry which is preliminary data.</text>
</comment>
<evidence type="ECO:0000313" key="4">
    <source>
        <dbReference type="EMBL" id="RVW15624.1"/>
    </source>
</evidence>
<keyword evidence="3" id="KW-0408">Iron</keyword>
<organism evidence="4 5">
    <name type="scientific">Vitis vinifera</name>
    <name type="common">Grape</name>
    <dbReference type="NCBI Taxonomy" id="29760"/>
    <lineage>
        <taxon>Eukaryota</taxon>
        <taxon>Viridiplantae</taxon>
        <taxon>Streptophyta</taxon>
        <taxon>Embryophyta</taxon>
        <taxon>Tracheophyta</taxon>
        <taxon>Spermatophyta</taxon>
        <taxon>Magnoliopsida</taxon>
        <taxon>eudicotyledons</taxon>
        <taxon>Gunneridae</taxon>
        <taxon>Pentapetalae</taxon>
        <taxon>rosids</taxon>
        <taxon>Vitales</taxon>
        <taxon>Vitaceae</taxon>
        <taxon>Viteae</taxon>
        <taxon>Vitis</taxon>
    </lineage>
</organism>
<dbReference type="InterPro" id="IPR001128">
    <property type="entry name" value="Cyt_P450"/>
</dbReference>
<dbReference type="Pfam" id="PF00067">
    <property type="entry name" value="p450"/>
    <property type="match status" value="1"/>
</dbReference>
<comment type="similarity">
    <text evidence="1">Belongs to the cytochrome P450 family.</text>
</comment>
<sequence length="402" mass="46757">MKGTKHSVVELILDVEQGSSLQTAQVCLSKHGGHSHLSAKAISLRSWSKGMHCTICFYYLFPIQTFVSLFHETIQNFKPGWPTSTMELIGRKSFIGITNEEHKRLRRLTATPVNGHEALSIYMQYIEDNVISALNKWAAMGEFEFLTALRKLTFKIIMYIFLSSESEHVMEALEREYTSLNYGVRSMAINLPGMKPSDLKALARKNLVNIFQSIVNERRDRKKGNSQTMKKDMMDALLDIEDENGRKLSDEEIIDILVMYLNAGHESSAHVTMWATVKLQENPEFFPKSQEQEEIIRKRPPNQKRLTLKEIREMEYLPKVIDETLRWDYILICVFREQKQTSIYVVILFPRDGRFWFGLDPFTLTLKHIQTQRSLILADGILYSKTRNFPSLWIRQQAVPWQ</sequence>
<gene>
    <name evidence="4" type="primary">KAO1_0</name>
    <name evidence="4" type="ORF">CK203_077763</name>
</gene>